<dbReference type="Proteomes" id="UP000001514">
    <property type="component" value="Unassembled WGS sequence"/>
</dbReference>
<protein>
    <recommendedName>
        <fullName evidence="1">Protein kinase domain-containing protein</fullName>
    </recommendedName>
</protein>
<evidence type="ECO:0000259" key="1">
    <source>
        <dbReference type="PROSITE" id="PS50011"/>
    </source>
</evidence>
<gene>
    <name evidence="2" type="ORF">SELMODRAFT_37312</name>
</gene>
<keyword evidence="3" id="KW-1185">Reference proteome</keyword>
<dbReference type="PROSITE" id="PS50011">
    <property type="entry name" value="PROTEIN_KINASE_DOM"/>
    <property type="match status" value="1"/>
</dbReference>
<dbReference type="HOGENOM" id="CLU_1418538_0_0_1"/>
<dbReference type="Gene3D" id="1.10.510.10">
    <property type="entry name" value="Transferase(Phosphotransferase) domain 1"/>
    <property type="match status" value="1"/>
</dbReference>
<feature type="non-terminal residue" evidence="2">
    <location>
        <position position="1"/>
    </location>
</feature>
<organism evidence="3">
    <name type="scientific">Selaginella moellendorffii</name>
    <name type="common">Spikemoss</name>
    <dbReference type="NCBI Taxonomy" id="88036"/>
    <lineage>
        <taxon>Eukaryota</taxon>
        <taxon>Viridiplantae</taxon>
        <taxon>Streptophyta</taxon>
        <taxon>Embryophyta</taxon>
        <taxon>Tracheophyta</taxon>
        <taxon>Lycopodiopsida</taxon>
        <taxon>Selaginellales</taxon>
        <taxon>Selaginellaceae</taxon>
        <taxon>Selaginella</taxon>
    </lineage>
</organism>
<dbReference type="PANTHER" id="PTHR23257">
    <property type="entry name" value="SERINE-THREONINE PROTEIN KINASE"/>
    <property type="match status" value="1"/>
</dbReference>
<evidence type="ECO:0000313" key="3">
    <source>
        <dbReference type="Proteomes" id="UP000001514"/>
    </source>
</evidence>
<dbReference type="GO" id="GO:0007165">
    <property type="term" value="P:signal transduction"/>
    <property type="evidence" value="ECO:0000318"/>
    <property type="project" value="GO_Central"/>
</dbReference>
<evidence type="ECO:0000313" key="2">
    <source>
        <dbReference type="EMBL" id="EFJ23234.1"/>
    </source>
</evidence>
<dbReference type="STRING" id="88036.D8RXD0"/>
<feature type="non-terminal residue" evidence="2">
    <location>
        <position position="192"/>
    </location>
</feature>
<dbReference type="GO" id="GO:0005524">
    <property type="term" value="F:ATP binding"/>
    <property type="evidence" value="ECO:0007669"/>
    <property type="project" value="InterPro"/>
</dbReference>
<dbReference type="InterPro" id="IPR011009">
    <property type="entry name" value="Kinase-like_dom_sf"/>
</dbReference>
<dbReference type="SUPFAM" id="SSF56112">
    <property type="entry name" value="Protein kinase-like (PK-like)"/>
    <property type="match status" value="1"/>
</dbReference>
<name>D8RXD0_SELML</name>
<dbReference type="InterPro" id="IPR050167">
    <property type="entry name" value="Ser_Thr_protein_kinase"/>
</dbReference>
<dbReference type="PANTHER" id="PTHR23257:SF906">
    <property type="entry name" value="(RICE GENOME ANNOTATION PROJECT) MAP3K DELTA-1 PROTEIN KINASE"/>
    <property type="match status" value="1"/>
</dbReference>
<dbReference type="InParanoid" id="D8RXD0"/>
<dbReference type="InterPro" id="IPR000719">
    <property type="entry name" value="Prot_kinase_dom"/>
</dbReference>
<dbReference type="GO" id="GO:0004672">
    <property type="term" value="F:protein kinase activity"/>
    <property type="evidence" value="ECO:0000318"/>
    <property type="project" value="GO_Central"/>
</dbReference>
<proteinExistence type="predicted"/>
<feature type="domain" description="Protein kinase" evidence="1">
    <location>
        <begin position="1"/>
        <end position="192"/>
    </location>
</feature>
<dbReference type="KEGG" id="smo:SELMODRAFT_37312"/>
<dbReference type="Gramene" id="EFJ23234">
    <property type="protein sequence ID" value="EFJ23234"/>
    <property type="gene ID" value="SELMODRAFT_37312"/>
</dbReference>
<dbReference type="GO" id="GO:0005737">
    <property type="term" value="C:cytoplasm"/>
    <property type="evidence" value="ECO:0000318"/>
    <property type="project" value="GO_Central"/>
</dbReference>
<reference evidence="2 3" key="1">
    <citation type="journal article" date="2011" name="Science">
        <title>The Selaginella genome identifies genetic changes associated with the evolution of vascular plants.</title>
        <authorList>
            <person name="Banks J.A."/>
            <person name="Nishiyama T."/>
            <person name="Hasebe M."/>
            <person name="Bowman J.L."/>
            <person name="Gribskov M."/>
            <person name="dePamphilis C."/>
            <person name="Albert V.A."/>
            <person name="Aono N."/>
            <person name="Aoyama T."/>
            <person name="Ambrose B.A."/>
            <person name="Ashton N.W."/>
            <person name="Axtell M.J."/>
            <person name="Barker E."/>
            <person name="Barker M.S."/>
            <person name="Bennetzen J.L."/>
            <person name="Bonawitz N.D."/>
            <person name="Chapple C."/>
            <person name="Cheng C."/>
            <person name="Correa L.G."/>
            <person name="Dacre M."/>
            <person name="DeBarry J."/>
            <person name="Dreyer I."/>
            <person name="Elias M."/>
            <person name="Engstrom E.M."/>
            <person name="Estelle M."/>
            <person name="Feng L."/>
            <person name="Finet C."/>
            <person name="Floyd S.K."/>
            <person name="Frommer W.B."/>
            <person name="Fujita T."/>
            <person name="Gramzow L."/>
            <person name="Gutensohn M."/>
            <person name="Harholt J."/>
            <person name="Hattori M."/>
            <person name="Heyl A."/>
            <person name="Hirai T."/>
            <person name="Hiwatashi Y."/>
            <person name="Ishikawa M."/>
            <person name="Iwata M."/>
            <person name="Karol K.G."/>
            <person name="Koehler B."/>
            <person name="Kolukisaoglu U."/>
            <person name="Kubo M."/>
            <person name="Kurata T."/>
            <person name="Lalonde S."/>
            <person name="Li K."/>
            <person name="Li Y."/>
            <person name="Litt A."/>
            <person name="Lyons E."/>
            <person name="Manning G."/>
            <person name="Maruyama T."/>
            <person name="Michael T.P."/>
            <person name="Mikami K."/>
            <person name="Miyazaki S."/>
            <person name="Morinaga S."/>
            <person name="Murata T."/>
            <person name="Mueller-Roeber B."/>
            <person name="Nelson D.R."/>
            <person name="Obara M."/>
            <person name="Oguri Y."/>
            <person name="Olmstead R.G."/>
            <person name="Onodera N."/>
            <person name="Petersen B.L."/>
            <person name="Pils B."/>
            <person name="Prigge M."/>
            <person name="Rensing S.A."/>
            <person name="Riano-Pachon D.M."/>
            <person name="Roberts A.W."/>
            <person name="Sato Y."/>
            <person name="Scheller H.V."/>
            <person name="Schulz B."/>
            <person name="Schulz C."/>
            <person name="Shakirov E.V."/>
            <person name="Shibagaki N."/>
            <person name="Shinohara N."/>
            <person name="Shippen D.E."/>
            <person name="Soerensen I."/>
            <person name="Sotooka R."/>
            <person name="Sugimoto N."/>
            <person name="Sugita M."/>
            <person name="Sumikawa N."/>
            <person name="Tanurdzic M."/>
            <person name="Theissen G."/>
            <person name="Ulvskov P."/>
            <person name="Wakazuki S."/>
            <person name="Weng J.K."/>
            <person name="Willats W.W."/>
            <person name="Wipf D."/>
            <person name="Wolf P.G."/>
            <person name="Yang L."/>
            <person name="Zimmer A.D."/>
            <person name="Zhu Q."/>
            <person name="Mitros T."/>
            <person name="Hellsten U."/>
            <person name="Loque D."/>
            <person name="Otillar R."/>
            <person name="Salamov A."/>
            <person name="Schmutz J."/>
            <person name="Shapiro H."/>
            <person name="Lindquist E."/>
            <person name="Lucas S."/>
            <person name="Rokhsar D."/>
            <person name="Grigoriev I.V."/>
        </authorList>
    </citation>
    <scope>NUCLEOTIDE SEQUENCE [LARGE SCALE GENOMIC DNA]</scope>
</reference>
<dbReference type="AlphaFoldDB" id="D8RXD0"/>
<accession>D8RXD0</accession>
<dbReference type="eggNOG" id="KOG0192">
    <property type="taxonomic scope" value="Eukaryota"/>
</dbReference>
<dbReference type="InterPro" id="IPR001245">
    <property type="entry name" value="Ser-Thr/Tyr_kinase_cat_dom"/>
</dbReference>
<dbReference type="EMBL" id="GL377593">
    <property type="protein sequence ID" value="EFJ23234.1"/>
    <property type="molecule type" value="Genomic_DNA"/>
</dbReference>
<dbReference type="Pfam" id="PF07714">
    <property type="entry name" value="PK_Tyr_Ser-Thr"/>
    <property type="match status" value="1"/>
</dbReference>
<sequence length="192" mass="21997">LDEFIHNKPELKDGHWSLKKNFALEIAMGLQYAHAVGVVHKNLRSPNIFIDDSQDLRPKIFGFNQGRIEALKSDKRPQSKEQVRWKAPEMLPQANRAIRRPEYSYACDIFSLGVVMWEIVTWSFPFEQIKGVRGVLEARARRGMTLDFSALPPGDRSPALQSFVQISMDCMEEDSGKRPNVDEVVERLSQLV</sequence>